<protein>
    <submittedName>
        <fullName evidence="4">PucR family transcriptional regulator</fullName>
    </submittedName>
</protein>
<dbReference type="InterPro" id="IPR042070">
    <property type="entry name" value="PucR_C-HTH_sf"/>
</dbReference>
<dbReference type="InterPro" id="IPR025736">
    <property type="entry name" value="PucR_C-HTH_dom"/>
</dbReference>
<dbReference type="PANTHER" id="PTHR33744">
    <property type="entry name" value="CARBOHYDRATE DIACID REGULATOR"/>
    <property type="match status" value="1"/>
</dbReference>
<reference evidence="4 5" key="1">
    <citation type="submission" date="2019-02" db="EMBL/GenBank/DDBJ databases">
        <title>Draft genome sequences of novel Actinobacteria.</title>
        <authorList>
            <person name="Sahin N."/>
            <person name="Ay H."/>
            <person name="Saygin H."/>
        </authorList>
    </citation>
    <scope>NUCLEOTIDE SEQUENCE [LARGE SCALE GENOMIC DNA]</scope>
    <source>
        <strain evidence="4 5">KC201</strain>
    </source>
</reference>
<feature type="domain" description="PucR C-terminal helix-turn-helix" evidence="2">
    <location>
        <begin position="472"/>
        <end position="529"/>
    </location>
</feature>
<gene>
    <name evidence="4" type="ORF">E1267_10325</name>
</gene>
<evidence type="ECO:0000259" key="3">
    <source>
        <dbReference type="Pfam" id="PF17853"/>
    </source>
</evidence>
<dbReference type="OrthoDB" id="3190266at2"/>
<dbReference type="PANTHER" id="PTHR33744:SF1">
    <property type="entry name" value="DNA-BINDING TRANSCRIPTIONAL ACTIVATOR ADER"/>
    <property type="match status" value="1"/>
</dbReference>
<feature type="domain" description="CdaR GGDEF-like" evidence="3">
    <location>
        <begin position="295"/>
        <end position="417"/>
    </location>
</feature>
<dbReference type="InterPro" id="IPR041522">
    <property type="entry name" value="CdaR_GGDEF"/>
</dbReference>
<evidence type="ECO:0000313" key="5">
    <source>
        <dbReference type="Proteomes" id="UP000295157"/>
    </source>
</evidence>
<dbReference type="AlphaFoldDB" id="A0A4R4NH96"/>
<evidence type="ECO:0000256" key="1">
    <source>
        <dbReference type="ARBA" id="ARBA00006754"/>
    </source>
</evidence>
<name>A0A4R4NH96_9ACTN</name>
<accession>A0A4R4NH96</accession>
<evidence type="ECO:0000313" key="4">
    <source>
        <dbReference type="EMBL" id="TDC08405.1"/>
    </source>
</evidence>
<dbReference type="EMBL" id="SMJZ01000028">
    <property type="protein sequence ID" value="TDC08405.1"/>
    <property type="molecule type" value="Genomic_DNA"/>
</dbReference>
<keyword evidence="5" id="KW-1185">Reference proteome</keyword>
<proteinExistence type="inferred from homology"/>
<dbReference type="Proteomes" id="UP000295157">
    <property type="component" value="Unassembled WGS sequence"/>
</dbReference>
<evidence type="ECO:0000259" key="2">
    <source>
        <dbReference type="Pfam" id="PF13556"/>
    </source>
</evidence>
<sequence>MVSPRARLSRLLDDLGRMLLDLIASPGDLDGELTGVAIYGPGDELIVEPGELVLGVGLHDNDAIAELLRRLGEHRAVGLVVKHPVTADESVAAAVRDSGVALLGLNRAASWSHVAAMLRALPPATTDVTGGADLLAGAPAGDLFALANAVGALLDAPVTIEDRASRVLAFSGHQHCADQGRVETILGRQVPDRYTQLLERRGAFRELSKGTPVYVEPLAEDMMPRVAIVVRAGDEVLGSMWAVVKEPLSEARAAAFADSAKIVALHMLRARAGADVGRRLSADLVARVLEGGPGAPEAANRLGLTDGRLCVMATRVVTGDAADTEAAMQRLRDALALHFAAVHPRSAAALLGGTTYVVLPVGASGDRDGTASVVRLAVDFLARVGARTDAVIGVGRATTSLAEVTHSRREADRALRVLETGRRGRRIARYSDVQVESLLLRLADLVAEDGELHLGSLGALVDYDAEHDSGFVDTLSAYLDAFGNVAEAAAAMHLHPNSFRYRLRRVCEITGIDLTDADARLAATLQLRLFRVARDRGVVKENGSARSR</sequence>
<comment type="caution">
    <text evidence="4">The sequence shown here is derived from an EMBL/GenBank/DDBJ whole genome shotgun (WGS) entry which is preliminary data.</text>
</comment>
<dbReference type="Pfam" id="PF13556">
    <property type="entry name" value="HTH_30"/>
    <property type="match status" value="1"/>
</dbReference>
<comment type="similarity">
    <text evidence="1">Belongs to the CdaR family.</text>
</comment>
<organism evidence="4 5">
    <name type="scientific">Nonomuraea longispora</name>
    <dbReference type="NCBI Taxonomy" id="1848320"/>
    <lineage>
        <taxon>Bacteria</taxon>
        <taxon>Bacillati</taxon>
        <taxon>Actinomycetota</taxon>
        <taxon>Actinomycetes</taxon>
        <taxon>Streptosporangiales</taxon>
        <taxon>Streptosporangiaceae</taxon>
        <taxon>Nonomuraea</taxon>
    </lineage>
</organism>
<dbReference type="InterPro" id="IPR051448">
    <property type="entry name" value="CdaR-like_regulators"/>
</dbReference>
<dbReference type="Pfam" id="PF17853">
    <property type="entry name" value="GGDEF_2"/>
    <property type="match status" value="1"/>
</dbReference>
<dbReference type="Gene3D" id="1.10.10.2840">
    <property type="entry name" value="PucR C-terminal helix-turn-helix domain"/>
    <property type="match status" value="1"/>
</dbReference>